<name>A0AAD4R3D4_9BILA</name>
<organism evidence="1 2">
    <name type="scientific">Ditylenchus destructor</name>
    <dbReference type="NCBI Taxonomy" id="166010"/>
    <lineage>
        <taxon>Eukaryota</taxon>
        <taxon>Metazoa</taxon>
        <taxon>Ecdysozoa</taxon>
        <taxon>Nematoda</taxon>
        <taxon>Chromadorea</taxon>
        <taxon>Rhabditida</taxon>
        <taxon>Tylenchina</taxon>
        <taxon>Tylenchomorpha</taxon>
        <taxon>Sphaerularioidea</taxon>
        <taxon>Anguinidae</taxon>
        <taxon>Anguininae</taxon>
        <taxon>Ditylenchus</taxon>
    </lineage>
</organism>
<dbReference type="EMBL" id="JAKKPZ010000044">
    <property type="protein sequence ID" value="KAI1706916.1"/>
    <property type="molecule type" value="Genomic_DNA"/>
</dbReference>
<gene>
    <name evidence="1" type="ORF">DdX_12699</name>
</gene>
<sequence>MSTIVKCYAEYMPKEIDVCGTIVEHKAEEPEENTKIHSDACEHCNPRVDQIYVEPNKFIGAHNYDYRKFCEELYKVLYISKEGYTRPSQILFDLREKSGIDGVKVARDNGYGIFSLLLKDKKLFGRVVAYERNPPGTKNFSFRYTATLSPEFDYLRRIVPQKKSRFS</sequence>
<dbReference type="AlphaFoldDB" id="A0AAD4R3D4"/>
<evidence type="ECO:0000313" key="1">
    <source>
        <dbReference type="EMBL" id="KAI1706916.1"/>
    </source>
</evidence>
<evidence type="ECO:0000313" key="2">
    <source>
        <dbReference type="Proteomes" id="UP001201812"/>
    </source>
</evidence>
<protein>
    <submittedName>
        <fullName evidence="1">Uncharacterized protein</fullName>
    </submittedName>
</protein>
<accession>A0AAD4R3D4</accession>
<keyword evidence="2" id="KW-1185">Reference proteome</keyword>
<proteinExistence type="predicted"/>
<dbReference type="Proteomes" id="UP001201812">
    <property type="component" value="Unassembled WGS sequence"/>
</dbReference>
<reference evidence="1" key="1">
    <citation type="submission" date="2022-01" db="EMBL/GenBank/DDBJ databases">
        <title>Genome Sequence Resource for Two Populations of Ditylenchus destructor, the Migratory Endoparasitic Phytonematode.</title>
        <authorList>
            <person name="Zhang H."/>
            <person name="Lin R."/>
            <person name="Xie B."/>
        </authorList>
    </citation>
    <scope>NUCLEOTIDE SEQUENCE</scope>
    <source>
        <strain evidence="1">BazhouSP</strain>
    </source>
</reference>
<comment type="caution">
    <text evidence="1">The sequence shown here is derived from an EMBL/GenBank/DDBJ whole genome shotgun (WGS) entry which is preliminary data.</text>
</comment>